<evidence type="ECO:0000256" key="1">
    <source>
        <dbReference type="ARBA" id="ARBA00011046"/>
    </source>
</evidence>
<dbReference type="EMBL" id="BMGH01000001">
    <property type="protein sequence ID" value="GGD08865.1"/>
    <property type="molecule type" value="Genomic_DNA"/>
</dbReference>
<dbReference type="RefSeq" id="WP_188158820.1">
    <property type="nucleotide sequence ID" value="NZ_BMGH01000001.1"/>
</dbReference>
<dbReference type="InterPro" id="IPR005650">
    <property type="entry name" value="BlaI_family"/>
</dbReference>
<dbReference type="InterPro" id="IPR036388">
    <property type="entry name" value="WH-like_DNA-bd_sf"/>
</dbReference>
<reference evidence="5" key="1">
    <citation type="journal article" date="2014" name="Int. J. Syst. Evol. Microbiol.">
        <title>Complete genome sequence of Corynebacterium casei LMG S-19264T (=DSM 44701T), isolated from a smear-ripened cheese.</title>
        <authorList>
            <consortium name="US DOE Joint Genome Institute (JGI-PGF)"/>
            <person name="Walter F."/>
            <person name="Albersmeier A."/>
            <person name="Kalinowski J."/>
            <person name="Ruckert C."/>
        </authorList>
    </citation>
    <scope>NUCLEOTIDE SEQUENCE</scope>
    <source>
        <strain evidence="5">CGMCC 1.12921</strain>
    </source>
</reference>
<dbReference type="GO" id="GO:0045892">
    <property type="term" value="P:negative regulation of DNA-templated transcription"/>
    <property type="evidence" value="ECO:0007669"/>
    <property type="project" value="InterPro"/>
</dbReference>
<sequence>MSNADKSAAKPSQSELAILKSLWSSGRQSAREIHDAVSADLGWSYSSTRKTLDRMVDKGLLATQDVHGIRVYAAGVTKLATIAAMTRDFAARVLEINGALPVTAFTDSRLLSEDELNELQAMLDEGDDEGEAR</sequence>
<keyword evidence="4" id="KW-0804">Transcription</keyword>
<dbReference type="SUPFAM" id="SSF46785">
    <property type="entry name" value="Winged helix' DNA-binding domain"/>
    <property type="match status" value="1"/>
</dbReference>
<dbReference type="AlphaFoldDB" id="A0A8J2V2D7"/>
<keyword evidence="3" id="KW-0238">DNA-binding</keyword>
<dbReference type="GO" id="GO:0003677">
    <property type="term" value="F:DNA binding"/>
    <property type="evidence" value="ECO:0007669"/>
    <property type="project" value="UniProtKB-KW"/>
</dbReference>
<evidence type="ECO:0000256" key="3">
    <source>
        <dbReference type="ARBA" id="ARBA00023125"/>
    </source>
</evidence>
<evidence type="ECO:0008006" key="7">
    <source>
        <dbReference type="Google" id="ProtNLM"/>
    </source>
</evidence>
<proteinExistence type="inferred from homology"/>
<protein>
    <recommendedName>
        <fullName evidence="7">Penicillinase repressor</fullName>
    </recommendedName>
</protein>
<dbReference type="Pfam" id="PF03965">
    <property type="entry name" value="Penicillinase_R"/>
    <property type="match status" value="1"/>
</dbReference>
<evidence type="ECO:0000256" key="2">
    <source>
        <dbReference type="ARBA" id="ARBA00023015"/>
    </source>
</evidence>
<name>A0A8J2V2D7_9PROT</name>
<evidence type="ECO:0000256" key="4">
    <source>
        <dbReference type="ARBA" id="ARBA00023163"/>
    </source>
</evidence>
<organism evidence="5 6">
    <name type="scientific">Aquisalinus flavus</name>
    <dbReference type="NCBI Taxonomy" id="1526572"/>
    <lineage>
        <taxon>Bacteria</taxon>
        <taxon>Pseudomonadati</taxon>
        <taxon>Pseudomonadota</taxon>
        <taxon>Alphaproteobacteria</taxon>
        <taxon>Parvularculales</taxon>
        <taxon>Parvularculaceae</taxon>
        <taxon>Aquisalinus</taxon>
    </lineage>
</organism>
<accession>A0A8J2V2D7</accession>
<keyword evidence="2" id="KW-0805">Transcription regulation</keyword>
<keyword evidence="6" id="KW-1185">Reference proteome</keyword>
<comment type="caution">
    <text evidence="5">The sequence shown here is derived from an EMBL/GenBank/DDBJ whole genome shotgun (WGS) entry which is preliminary data.</text>
</comment>
<comment type="similarity">
    <text evidence="1">Belongs to the BlaI transcriptional regulatory family.</text>
</comment>
<dbReference type="PIRSF" id="PIRSF019455">
    <property type="entry name" value="CopR_AtkY"/>
    <property type="match status" value="1"/>
</dbReference>
<reference evidence="5" key="2">
    <citation type="submission" date="2020-09" db="EMBL/GenBank/DDBJ databases">
        <authorList>
            <person name="Sun Q."/>
            <person name="Zhou Y."/>
        </authorList>
    </citation>
    <scope>NUCLEOTIDE SEQUENCE</scope>
    <source>
        <strain evidence="5">CGMCC 1.12921</strain>
    </source>
</reference>
<dbReference type="InterPro" id="IPR036390">
    <property type="entry name" value="WH_DNA-bd_sf"/>
</dbReference>
<dbReference type="Proteomes" id="UP000613582">
    <property type="component" value="Unassembled WGS sequence"/>
</dbReference>
<gene>
    <name evidence="5" type="ORF">GCM10011342_17110</name>
</gene>
<evidence type="ECO:0000313" key="6">
    <source>
        <dbReference type="Proteomes" id="UP000613582"/>
    </source>
</evidence>
<dbReference type="Gene3D" id="1.10.10.10">
    <property type="entry name" value="Winged helix-like DNA-binding domain superfamily/Winged helix DNA-binding domain"/>
    <property type="match status" value="1"/>
</dbReference>
<evidence type="ECO:0000313" key="5">
    <source>
        <dbReference type="EMBL" id="GGD08865.1"/>
    </source>
</evidence>